<accession>A0ABD1WSE6</accession>
<dbReference type="EMBL" id="JBFOLJ010000002">
    <property type="protein sequence ID" value="KAL2552629.1"/>
    <property type="molecule type" value="Genomic_DNA"/>
</dbReference>
<evidence type="ECO:0000313" key="3">
    <source>
        <dbReference type="Proteomes" id="UP001604277"/>
    </source>
</evidence>
<organism evidence="2 3">
    <name type="scientific">Forsythia ovata</name>
    <dbReference type="NCBI Taxonomy" id="205694"/>
    <lineage>
        <taxon>Eukaryota</taxon>
        <taxon>Viridiplantae</taxon>
        <taxon>Streptophyta</taxon>
        <taxon>Embryophyta</taxon>
        <taxon>Tracheophyta</taxon>
        <taxon>Spermatophyta</taxon>
        <taxon>Magnoliopsida</taxon>
        <taxon>eudicotyledons</taxon>
        <taxon>Gunneridae</taxon>
        <taxon>Pentapetalae</taxon>
        <taxon>asterids</taxon>
        <taxon>lamiids</taxon>
        <taxon>Lamiales</taxon>
        <taxon>Oleaceae</taxon>
        <taxon>Forsythieae</taxon>
        <taxon>Forsythia</taxon>
    </lineage>
</organism>
<dbReference type="AlphaFoldDB" id="A0ABD1WSE6"/>
<sequence length="146" mass="16134">MTYRLLLNLPKEETITRTMVIKEIEVLLMARLIASPDNPPTLATLILNSNLTMLSDYTHQVTTPNPPSQLTPTIIPISFSSAPKPLSPHVDNNSPQARPSTHHKETPTSSYSLDVSDSPPNQANLSHTLSNAYEKLRMHSVGLRKS</sequence>
<gene>
    <name evidence="2" type="ORF">Fot_06248</name>
</gene>
<reference evidence="3" key="1">
    <citation type="submission" date="2024-07" db="EMBL/GenBank/DDBJ databases">
        <title>Two chromosome-level genome assemblies of Korean endemic species Abeliophyllum distichum and Forsythia ovata (Oleaceae).</title>
        <authorList>
            <person name="Jang H."/>
        </authorList>
    </citation>
    <scope>NUCLEOTIDE SEQUENCE [LARGE SCALE GENOMIC DNA]</scope>
</reference>
<protein>
    <submittedName>
        <fullName evidence="2">Uncharacterized protein</fullName>
    </submittedName>
</protein>
<name>A0ABD1WSE6_9LAMI</name>
<feature type="compositionally biased region" description="Polar residues" evidence="1">
    <location>
        <begin position="107"/>
        <end position="125"/>
    </location>
</feature>
<evidence type="ECO:0000256" key="1">
    <source>
        <dbReference type="SAM" id="MobiDB-lite"/>
    </source>
</evidence>
<feature type="region of interest" description="Disordered" evidence="1">
    <location>
        <begin position="58"/>
        <end position="125"/>
    </location>
</feature>
<keyword evidence="3" id="KW-1185">Reference proteome</keyword>
<proteinExistence type="predicted"/>
<comment type="caution">
    <text evidence="2">The sequence shown here is derived from an EMBL/GenBank/DDBJ whole genome shotgun (WGS) entry which is preliminary data.</text>
</comment>
<evidence type="ECO:0000313" key="2">
    <source>
        <dbReference type="EMBL" id="KAL2552629.1"/>
    </source>
</evidence>
<dbReference type="Proteomes" id="UP001604277">
    <property type="component" value="Unassembled WGS sequence"/>
</dbReference>
<feature type="compositionally biased region" description="Polar residues" evidence="1">
    <location>
        <begin position="90"/>
        <end position="99"/>
    </location>
</feature>